<gene>
    <name evidence="2" type="ORF">BROSI_A3280</name>
</gene>
<dbReference type="PROSITE" id="PS51832">
    <property type="entry name" value="HD_GYP"/>
    <property type="match status" value="1"/>
</dbReference>
<dbReference type="EMBL" id="BAFN01000001">
    <property type="protein sequence ID" value="GAN34737.1"/>
    <property type="molecule type" value="Genomic_DNA"/>
</dbReference>
<evidence type="ECO:0000313" key="2">
    <source>
        <dbReference type="EMBL" id="GAN34737.1"/>
    </source>
</evidence>
<sequence>MRRIKINNAEPGMVLGKTIYGYNYEVLLNRGVVLTNAYIKLLKNRGFIRIYIDDEETEDIVLEDPISDKIRIMSTKDIFRTYKVTQSSIANIEADTAESIIKCINTPKVKQSFQESPAFKQLCNDINYFLDEIMNQDILSGLNSIKSFDNYTYEHSVDTAVIALIIAKRLRLDKEKLVQIAIGEFLHDIGKIFVDEKIINKPGKLTADEFKLIKLHTIYGYELLKDIHTIGVASAHIPYQHHERQDGTGYPRGLKGTNKLDSKGVTYTEHEKMILIAEIAALADVYDACSSDRPYRPGLPPDVVFELIRAGAGSQFNKELVDCFLGVVPKYPLGFEVKIKNGTYKDFTGVVASLNLCQLSKPKVRLLHDDKKNKISPIEIDLSSQGVTIEMECVS</sequence>
<dbReference type="RefSeq" id="WP_052564696.1">
    <property type="nucleotide sequence ID" value="NZ_BAFN01000001.1"/>
</dbReference>
<accession>A0ABQ0K1W7</accession>
<evidence type="ECO:0000313" key="3">
    <source>
        <dbReference type="Proteomes" id="UP000032309"/>
    </source>
</evidence>
<dbReference type="CDD" id="cd00077">
    <property type="entry name" value="HDc"/>
    <property type="match status" value="1"/>
</dbReference>
<feature type="domain" description="HD-GYP" evidence="1">
    <location>
        <begin position="130"/>
        <end position="340"/>
    </location>
</feature>
<reference evidence="3" key="1">
    <citation type="journal article" date="2015" name="Genome Announc.">
        <title>Draft Genome Sequence of an Anaerobic Ammonium-Oxidizing Bacterium, "Candidatus Brocadia sinica".</title>
        <authorList>
            <person name="Oshiki M."/>
            <person name="Shinyako-Hata K."/>
            <person name="Satoh H."/>
            <person name="Okabe S."/>
        </authorList>
    </citation>
    <scope>NUCLEOTIDE SEQUENCE [LARGE SCALE GENOMIC DNA]</scope>
    <source>
        <strain evidence="3">JPN1</strain>
    </source>
</reference>
<comment type="caution">
    <text evidence="2">The sequence shown here is derived from an EMBL/GenBank/DDBJ whole genome shotgun (WGS) entry which is preliminary data.</text>
</comment>
<dbReference type="PANTHER" id="PTHR43155:SF2">
    <property type="entry name" value="CYCLIC DI-GMP PHOSPHODIESTERASE PA4108"/>
    <property type="match status" value="1"/>
</dbReference>
<dbReference type="SMART" id="SM00471">
    <property type="entry name" value="HDc"/>
    <property type="match status" value="1"/>
</dbReference>
<name>A0ABQ0K1W7_9BACT</name>
<organism evidence="2 3">
    <name type="scientific">Candidatus Brocadia sinica JPN1</name>
    <dbReference type="NCBI Taxonomy" id="1197129"/>
    <lineage>
        <taxon>Bacteria</taxon>
        <taxon>Pseudomonadati</taxon>
        <taxon>Planctomycetota</taxon>
        <taxon>Candidatus Brocadiia</taxon>
        <taxon>Candidatus Brocadiales</taxon>
        <taxon>Candidatus Brocadiaceae</taxon>
        <taxon>Candidatus Brocadia</taxon>
    </lineage>
</organism>
<dbReference type="Pfam" id="PF13487">
    <property type="entry name" value="HD_5"/>
    <property type="match status" value="1"/>
</dbReference>
<evidence type="ECO:0000259" key="1">
    <source>
        <dbReference type="PROSITE" id="PS51832"/>
    </source>
</evidence>
<dbReference type="InterPro" id="IPR003607">
    <property type="entry name" value="HD/PDEase_dom"/>
</dbReference>
<keyword evidence="3" id="KW-1185">Reference proteome</keyword>
<dbReference type="Proteomes" id="UP000032309">
    <property type="component" value="Unassembled WGS sequence"/>
</dbReference>
<proteinExistence type="predicted"/>
<dbReference type="PANTHER" id="PTHR43155">
    <property type="entry name" value="CYCLIC DI-GMP PHOSPHODIESTERASE PA4108-RELATED"/>
    <property type="match status" value="1"/>
</dbReference>
<dbReference type="SUPFAM" id="SSF109604">
    <property type="entry name" value="HD-domain/PDEase-like"/>
    <property type="match status" value="1"/>
</dbReference>
<protein>
    <recommendedName>
        <fullName evidence="1">HD-GYP domain-containing protein</fullName>
    </recommendedName>
</protein>
<dbReference type="Gene3D" id="1.10.3210.10">
    <property type="entry name" value="Hypothetical protein af1432"/>
    <property type="match status" value="1"/>
</dbReference>
<dbReference type="InterPro" id="IPR037522">
    <property type="entry name" value="HD_GYP_dom"/>
</dbReference>